<evidence type="ECO:0000313" key="11">
    <source>
        <dbReference type="Proteomes" id="UP001601288"/>
    </source>
</evidence>
<evidence type="ECO:0000259" key="8">
    <source>
        <dbReference type="Pfam" id="PF02687"/>
    </source>
</evidence>
<reference evidence="10 11" key="1">
    <citation type="submission" date="2024-10" db="EMBL/GenBank/DDBJ databases">
        <title>The Natural Products Discovery Center: Release of the First 8490 Sequenced Strains for Exploring Actinobacteria Biosynthetic Diversity.</title>
        <authorList>
            <person name="Kalkreuter E."/>
            <person name="Kautsar S.A."/>
            <person name="Yang D."/>
            <person name="Bader C.D."/>
            <person name="Teijaro C.N."/>
            <person name="Fluegel L."/>
            <person name="Davis C.M."/>
            <person name="Simpson J.R."/>
            <person name="Lauterbach L."/>
            <person name="Steele A.D."/>
            <person name="Gui C."/>
            <person name="Meng S."/>
            <person name="Li G."/>
            <person name="Viehrig K."/>
            <person name="Ye F."/>
            <person name="Su P."/>
            <person name="Kiefer A.F."/>
            <person name="Nichols A."/>
            <person name="Cepeda A.J."/>
            <person name="Yan W."/>
            <person name="Fan B."/>
            <person name="Jiang Y."/>
            <person name="Adhikari A."/>
            <person name="Zheng C.-J."/>
            <person name="Schuster L."/>
            <person name="Cowan T.M."/>
            <person name="Smanski M.J."/>
            <person name="Chevrette M.G."/>
            <person name="De Carvalho L.P.S."/>
            <person name="Shen B."/>
        </authorList>
    </citation>
    <scope>NUCLEOTIDE SEQUENCE [LARGE SCALE GENOMIC DNA]</scope>
    <source>
        <strain evidence="10 11">NPDC007066</strain>
    </source>
</reference>
<evidence type="ECO:0000256" key="5">
    <source>
        <dbReference type="ARBA" id="ARBA00023136"/>
    </source>
</evidence>
<dbReference type="Pfam" id="PF02687">
    <property type="entry name" value="FtsX"/>
    <property type="match status" value="2"/>
</dbReference>
<organism evidence="10 11">
    <name type="scientific">Streptomyces massasporeus</name>
    <dbReference type="NCBI Taxonomy" id="67324"/>
    <lineage>
        <taxon>Bacteria</taxon>
        <taxon>Bacillati</taxon>
        <taxon>Actinomycetota</taxon>
        <taxon>Actinomycetes</taxon>
        <taxon>Kitasatosporales</taxon>
        <taxon>Streptomycetaceae</taxon>
        <taxon>Streptomyces</taxon>
    </lineage>
</organism>
<keyword evidence="2" id="KW-1003">Cell membrane</keyword>
<feature type="domain" description="ABC3 transporter permease C-terminal" evidence="8">
    <location>
        <begin position="270"/>
        <end position="390"/>
    </location>
</feature>
<evidence type="ECO:0000256" key="6">
    <source>
        <dbReference type="ARBA" id="ARBA00038076"/>
    </source>
</evidence>
<protein>
    <submittedName>
        <fullName evidence="10">ABC transporter permease</fullName>
    </submittedName>
</protein>
<dbReference type="InterPro" id="IPR050250">
    <property type="entry name" value="Macrolide_Exporter_MacB"/>
</dbReference>
<feature type="domain" description="MacB-like periplasmic core" evidence="9">
    <location>
        <begin position="492"/>
        <end position="697"/>
    </location>
</feature>
<feature type="transmembrane region" description="Helical" evidence="7">
    <location>
        <begin position="465"/>
        <end position="481"/>
    </location>
</feature>
<evidence type="ECO:0000256" key="3">
    <source>
        <dbReference type="ARBA" id="ARBA00022692"/>
    </source>
</evidence>
<evidence type="ECO:0000313" key="10">
    <source>
        <dbReference type="EMBL" id="MFE9226979.1"/>
    </source>
</evidence>
<feature type="transmembrane region" description="Helical" evidence="7">
    <location>
        <begin position="818"/>
        <end position="838"/>
    </location>
</feature>
<feature type="transmembrane region" description="Helical" evidence="7">
    <location>
        <begin position="439"/>
        <end position="459"/>
    </location>
</feature>
<dbReference type="InterPro" id="IPR025857">
    <property type="entry name" value="MacB_PCD"/>
</dbReference>
<comment type="subcellular location">
    <subcellularLocation>
        <location evidence="1">Cell membrane</location>
        <topology evidence="1">Multi-pass membrane protein</topology>
    </subcellularLocation>
</comment>
<dbReference type="EMBL" id="JBIAFP010000011">
    <property type="protein sequence ID" value="MFE9226979.1"/>
    <property type="molecule type" value="Genomic_DNA"/>
</dbReference>
<feature type="domain" description="ABC3 transporter permease C-terminal" evidence="8">
    <location>
        <begin position="732"/>
        <end position="848"/>
    </location>
</feature>
<dbReference type="PANTHER" id="PTHR30572:SF4">
    <property type="entry name" value="ABC TRANSPORTER PERMEASE YTRF"/>
    <property type="match status" value="1"/>
</dbReference>
<feature type="transmembrane region" description="Helical" evidence="7">
    <location>
        <begin position="778"/>
        <end position="798"/>
    </location>
</feature>
<evidence type="ECO:0000256" key="4">
    <source>
        <dbReference type="ARBA" id="ARBA00022989"/>
    </source>
</evidence>
<dbReference type="RefSeq" id="WP_358279726.1">
    <property type="nucleotide sequence ID" value="NZ_JBEYGJ010000006.1"/>
</dbReference>
<gene>
    <name evidence="10" type="ORF">ACFYM3_20525</name>
</gene>
<feature type="transmembrane region" description="Helical" evidence="7">
    <location>
        <begin position="724"/>
        <end position="753"/>
    </location>
</feature>
<accession>A0ABW6LEV7</accession>
<evidence type="ECO:0000256" key="7">
    <source>
        <dbReference type="SAM" id="Phobius"/>
    </source>
</evidence>
<dbReference type="Proteomes" id="UP001601288">
    <property type="component" value="Unassembled WGS sequence"/>
</dbReference>
<sequence length="855" mass="89037">MLKATLRSFLAHKGRLLLSALAVLLSVAFVTGSLIFSDTVSRTFDRLFASTAADVTVSPKEDLDEAVHSGRTATLPAALAERVRQVDGVAAARADVKVNGLTVVDEENRPVGPTTGAPTLGYAWNPNERSPVELTSGHAPRGPAQALLDSETADRRNVRIGDPLTVIAPPGSFTVRVVGIVTFRTTNPGSALLYFDTPTAQTKLLGRPGTATAISVDAAAGVSDDQLKQRVAAALGAHTYDFRTVGEQAESDVEQLGGFLDVIKYVMLGFAGIAVLVGVFLIVNTFSMLIAQRTRELGLLRALGADRRQVRGSVLTEALLLGLAGSTLGLAAGIGLAAGLIGLMGLLGMNIDADEMEIGWVTPVAAYVVGLGVTFVAAYLPARRAAGVSPMAALSDAEVAGVGRPLRVRAVAGGIVGAAGAAALAGCAVSRQTSSAASLLGLGVVLTLIATVIAGPLLVRPVIRVLGAAFPALFGSIGRMSQRNALRNPRRTGATAAALMVGIALVGGMSVASESMTKSFDRQIDKTLGADFVIQNANFQPFPQEVTDKVRRTDGVGLVVRGRFTPVAVRLPDGDRVETTAAGYDPRLDEVANITYAQGDTASALGRGRLAMDRDFARDHGVRMGSTLPVEFAGGRSAELTVGALTDQDSAEGFGTQGGLFFGLGTLERYAPGGQDSALYVNAAAGTGDDVLRANLERTLEPYPQVQVRDLADYKRLVHDQIAVLLYLVYALLGLAIIIAVLGVVNTLALSVVERTREIGLLRAIGLARRQLRRMIRLESVVIAVFGAVLGLVLGLVWGVCMQQVLALQGMTALAIPWVTIVLVVAGSAVVGVVAALLPALRASRMNVLAAIAHE</sequence>
<evidence type="ECO:0000256" key="2">
    <source>
        <dbReference type="ARBA" id="ARBA00022475"/>
    </source>
</evidence>
<comment type="caution">
    <text evidence="10">The sequence shown here is derived from an EMBL/GenBank/DDBJ whole genome shotgun (WGS) entry which is preliminary data.</text>
</comment>
<feature type="transmembrane region" description="Helical" evidence="7">
    <location>
        <begin position="265"/>
        <end position="291"/>
    </location>
</feature>
<feature type="transmembrane region" description="Helical" evidence="7">
    <location>
        <begin position="493"/>
        <end position="512"/>
    </location>
</feature>
<feature type="transmembrane region" description="Helical" evidence="7">
    <location>
        <begin position="318"/>
        <end position="344"/>
    </location>
</feature>
<keyword evidence="3 7" id="KW-0812">Transmembrane</keyword>
<proteinExistence type="inferred from homology"/>
<dbReference type="PANTHER" id="PTHR30572">
    <property type="entry name" value="MEMBRANE COMPONENT OF TRANSPORTER-RELATED"/>
    <property type="match status" value="1"/>
</dbReference>
<dbReference type="Pfam" id="PF12704">
    <property type="entry name" value="MacB_PCD"/>
    <property type="match status" value="2"/>
</dbReference>
<feature type="domain" description="MacB-like periplasmic core" evidence="9">
    <location>
        <begin position="17"/>
        <end position="233"/>
    </location>
</feature>
<dbReference type="InterPro" id="IPR003838">
    <property type="entry name" value="ABC3_permease_C"/>
</dbReference>
<feature type="transmembrane region" description="Helical" evidence="7">
    <location>
        <begin position="364"/>
        <end position="382"/>
    </location>
</feature>
<keyword evidence="4 7" id="KW-1133">Transmembrane helix</keyword>
<keyword evidence="5 7" id="KW-0472">Membrane</keyword>
<evidence type="ECO:0000259" key="9">
    <source>
        <dbReference type="Pfam" id="PF12704"/>
    </source>
</evidence>
<evidence type="ECO:0000256" key="1">
    <source>
        <dbReference type="ARBA" id="ARBA00004651"/>
    </source>
</evidence>
<comment type="similarity">
    <text evidence="6">Belongs to the ABC-4 integral membrane protein family.</text>
</comment>
<name>A0ABW6LEV7_9ACTN</name>
<keyword evidence="11" id="KW-1185">Reference proteome</keyword>